<reference evidence="10" key="1">
    <citation type="submission" date="2013-03" db="EMBL/GenBank/DDBJ databases">
        <title>The Genome Sequence of Anopheles dirus WRAIR2.</title>
        <authorList>
            <consortium name="The Broad Institute Genomics Platform"/>
            <person name="Neafsey D.E."/>
            <person name="Walton C."/>
            <person name="Walker B."/>
            <person name="Young S.K."/>
            <person name="Zeng Q."/>
            <person name="Gargeya S."/>
            <person name="Fitzgerald M."/>
            <person name="Haas B."/>
            <person name="Abouelleil A."/>
            <person name="Allen A.W."/>
            <person name="Alvarado L."/>
            <person name="Arachchi H.M."/>
            <person name="Berlin A.M."/>
            <person name="Chapman S.B."/>
            <person name="Gainer-Dewar J."/>
            <person name="Goldberg J."/>
            <person name="Griggs A."/>
            <person name="Gujja S."/>
            <person name="Hansen M."/>
            <person name="Howarth C."/>
            <person name="Imamovic A."/>
            <person name="Ireland A."/>
            <person name="Larimer J."/>
            <person name="McCowan C."/>
            <person name="Murphy C."/>
            <person name="Pearson M."/>
            <person name="Poon T.W."/>
            <person name="Priest M."/>
            <person name="Roberts A."/>
            <person name="Saif S."/>
            <person name="Shea T."/>
            <person name="Sisk P."/>
            <person name="Sykes S."/>
            <person name="Wortman J."/>
            <person name="Nusbaum C."/>
            <person name="Birren B."/>
        </authorList>
    </citation>
    <scope>NUCLEOTIDE SEQUENCE [LARGE SCALE GENOMIC DNA]</scope>
    <source>
        <strain evidence="10">WRAIR2</strain>
    </source>
</reference>
<dbReference type="PANTHER" id="PTHR11005">
    <property type="entry name" value="LYSOSOMAL ACID LIPASE-RELATED"/>
    <property type="match status" value="1"/>
</dbReference>
<protein>
    <recommendedName>
        <fullName evidence="8">AB hydrolase-1 domain-containing protein</fullName>
    </recommendedName>
</protein>
<feature type="active site" description="Nucleophile" evidence="7">
    <location>
        <position position="124"/>
    </location>
</feature>
<dbReference type="InterPro" id="IPR000073">
    <property type="entry name" value="AB_hydrolase_1"/>
</dbReference>
<dbReference type="FunFam" id="3.40.50.1820:FF:000057">
    <property type="entry name" value="Lipase"/>
    <property type="match status" value="1"/>
</dbReference>
<dbReference type="STRING" id="7168.A0A182NS69"/>
<organism evidence="9 10">
    <name type="scientific">Anopheles dirus</name>
    <dbReference type="NCBI Taxonomy" id="7168"/>
    <lineage>
        <taxon>Eukaryota</taxon>
        <taxon>Metazoa</taxon>
        <taxon>Ecdysozoa</taxon>
        <taxon>Arthropoda</taxon>
        <taxon>Hexapoda</taxon>
        <taxon>Insecta</taxon>
        <taxon>Pterygota</taxon>
        <taxon>Neoptera</taxon>
        <taxon>Endopterygota</taxon>
        <taxon>Diptera</taxon>
        <taxon>Nematocera</taxon>
        <taxon>Culicoidea</taxon>
        <taxon>Culicidae</taxon>
        <taxon>Anophelinae</taxon>
        <taxon>Anopheles</taxon>
    </lineage>
</organism>
<evidence type="ECO:0000256" key="2">
    <source>
        <dbReference type="ARBA" id="ARBA00022729"/>
    </source>
</evidence>
<dbReference type="AlphaFoldDB" id="A0A182NS69"/>
<comment type="similarity">
    <text evidence="1">Belongs to the AB hydrolase superfamily. Lipase family.</text>
</comment>
<keyword evidence="6" id="KW-0325">Glycoprotein</keyword>
<dbReference type="Proteomes" id="UP000075884">
    <property type="component" value="Unassembled WGS sequence"/>
</dbReference>
<sequence length="353" mass="39978">MEHHEVTTTDGYVLTLTRILPMAQRANGTLPVLLVPGLMGTSAGFLLAGPNNGLAYVLADRGYDVWLANLRGNRYSRRHTSLSVNSEAYWDFSMHEAGYYDLPAMIDRILLVTGVRRLGFVGYSQGATVFFIMAASRPEYNEKIARMYALCPAVYLDRVRSPVVRWLSEHVDLIKDILDALGWWQALPYSRVRNVVFSALCPVRERRNFCIRLLEQFGGPNPEGTDLLAQYILGGHTPSGTSTKQIQHILQLIRYDRFQQFAYARKEQNLAHYGAEQPPAYNLSVATAPVAIFYGMNDWVVHPTNIARLAAELPNLVSVTLLEDRNFNHNDFLFAKRVRALLYDKLLIDLDQL</sequence>
<evidence type="ECO:0000256" key="3">
    <source>
        <dbReference type="ARBA" id="ARBA00022801"/>
    </source>
</evidence>
<keyword evidence="5" id="KW-0443">Lipid metabolism</keyword>
<dbReference type="PIRSF" id="PIRSF000862">
    <property type="entry name" value="Steryl_ester_lip"/>
    <property type="match status" value="1"/>
</dbReference>
<feature type="active site" description="Charge relay system" evidence="7">
    <location>
        <position position="329"/>
    </location>
</feature>
<dbReference type="VEuPathDB" id="VectorBase:ADIR010509"/>
<proteinExistence type="inferred from homology"/>
<keyword evidence="3" id="KW-0378">Hydrolase</keyword>
<dbReference type="SUPFAM" id="SSF53474">
    <property type="entry name" value="alpha/beta-Hydrolases"/>
    <property type="match status" value="1"/>
</dbReference>
<dbReference type="GO" id="GO:0016788">
    <property type="term" value="F:hydrolase activity, acting on ester bonds"/>
    <property type="evidence" value="ECO:0007669"/>
    <property type="project" value="InterPro"/>
</dbReference>
<evidence type="ECO:0000259" key="8">
    <source>
        <dbReference type="Pfam" id="PF00561"/>
    </source>
</evidence>
<feature type="domain" description="AB hydrolase-1" evidence="8">
    <location>
        <begin position="31"/>
        <end position="334"/>
    </location>
</feature>
<keyword evidence="2" id="KW-0732">Signal</keyword>
<dbReference type="Gene3D" id="3.40.50.1820">
    <property type="entry name" value="alpha/beta hydrolase"/>
    <property type="match status" value="1"/>
</dbReference>
<accession>A0A182NS69</accession>
<evidence type="ECO:0000256" key="7">
    <source>
        <dbReference type="PIRSR" id="PIRSR000862-1"/>
    </source>
</evidence>
<evidence type="ECO:0000256" key="6">
    <source>
        <dbReference type="ARBA" id="ARBA00023180"/>
    </source>
</evidence>
<evidence type="ECO:0000313" key="10">
    <source>
        <dbReference type="Proteomes" id="UP000075884"/>
    </source>
</evidence>
<evidence type="ECO:0000256" key="4">
    <source>
        <dbReference type="ARBA" id="ARBA00022963"/>
    </source>
</evidence>
<dbReference type="Pfam" id="PF00561">
    <property type="entry name" value="Abhydrolase_1"/>
    <property type="match status" value="1"/>
</dbReference>
<evidence type="ECO:0000256" key="1">
    <source>
        <dbReference type="ARBA" id="ARBA00010701"/>
    </source>
</evidence>
<dbReference type="EnsemblMetazoa" id="ADIR010509-RA">
    <property type="protein sequence ID" value="ADIR010509-PA"/>
    <property type="gene ID" value="ADIR010509"/>
</dbReference>
<evidence type="ECO:0000313" key="9">
    <source>
        <dbReference type="EnsemblMetazoa" id="ADIR010509-PA"/>
    </source>
</evidence>
<reference evidence="9" key="2">
    <citation type="submission" date="2020-05" db="UniProtKB">
        <authorList>
            <consortium name="EnsemblMetazoa"/>
        </authorList>
    </citation>
    <scope>IDENTIFICATION</scope>
    <source>
        <strain evidence="9">WRAIR2</strain>
    </source>
</reference>
<keyword evidence="10" id="KW-1185">Reference proteome</keyword>
<evidence type="ECO:0000256" key="5">
    <source>
        <dbReference type="ARBA" id="ARBA00023098"/>
    </source>
</evidence>
<feature type="active site" description="Charge relay system" evidence="7">
    <location>
        <position position="298"/>
    </location>
</feature>
<name>A0A182NS69_9DIPT</name>
<keyword evidence="4" id="KW-0442">Lipid degradation</keyword>
<dbReference type="GO" id="GO:0016042">
    <property type="term" value="P:lipid catabolic process"/>
    <property type="evidence" value="ECO:0007669"/>
    <property type="project" value="UniProtKB-KW"/>
</dbReference>
<dbReference type="InterPro" id="IPR025483">
    <property type="entry name" value="Lipase_euk"/>
</dbReference>
<dbReference type="InterPro" id="IPR029058">
    <property type="entry name" value="AB_hydrolase_fold"/>
</dbReference>